<reference evidence="1" key="1">
    <citation type="journal article" date="2014" name="Int. J. Syst. Evol. Microbiol.">
        <title>Complete genome sequence of Corynebacterium casei LMG S-19264T (=DSM 44701T), isolated from a smear-ripened cheese.</title>
        <authorList>
            <consortium name="US DOE Joint Genome Institute (JGI-PGF)"/>
            <person name="Walter F."/>
            <person name="Albersmeier A."/>
            <person name="Kalinowski J."/>
            <person name="Ruckert C."/>
        </authorList>
    </citation>
    <scope>NUCLEOTIDE SEQUENCE</scope>
    <source>
        <strain evidence="1">CCM 7897</strain>
    </source>
</reference>
<dbReference type="Proteomes" id="UP000606044">
    <property type="component" value="Unassembled WGS sequence"/>
</dbReference>
<evidence type="ECO:0008006" key="3">
    <source>
        <dbReference type="Google" id="ProtNLM"/>
    </source>
</evidence>
<organism evidence="1 2">
    <name type="scientific">Azorhizobium oxalatiphilum</name>
    <dbReference type="NCBI Taxonomy" id="980631"/>
    <lineage>
        <taxon>Bacteria</taxon>
        <taxon>Pseudomonadati</taxon>
        <taxon>Pseudomonadota</taxon>
        <taxon>Alphaproteobacteria</taxon>
        <taxon>Hyphomicrobiales</taxon>
        <taxon>Xanthobacteraceae</taxon>
        <taxon>Azorhizobium</taxon>
    </lineage>
</organism>
<name>A0A917FHT2_9HYPH</name>
<dbReference type="AlphaFoldDB" id="A0A917FHT2"/>
<reference evidence="1" key="2">
    <citation type="submission" date="2020-09" db="EMBL/GenBank/DDBJ databases">
        <authorList>
            <person name="Sun Q."/>
            <person name="Sedlacek I."/>
        </authorList>
    </citation>
    <scope>NUCLEOTIDE SEQUENCE</scope>
    <source>
        <strain evidence="1">CCM 7897</strain>
    </source>
</reference>
<gene>
    <name evidence="1" type="ORF">GCM10007301_48090</name>
</gene>
<protein>
    <recommendedName>
        <fullName evidence="3">Outer membrane protein beta-barrel domain-containing protein</fullName>
    </recommendedName>
</protein>
<accession>A0A917FHT2</accession>
<dbReference type="InterPro" id="IPR011250">
    <property type="entry name" value="OMP/PagP_B-barrel"/>
</dbReference>
<evidence type="ECO:0000313" key="1">
    <source>
        <dbReference type="EMBL" id="GGF82365.1"/>
    </source>
</evidence>
<dbReference type="Gene3D" id="2.40.160.20">
    <property type="match status" value="1"/>
</dbReference>
<dbReference type="SUPFAM" id="SSF56925">
    <property type="entry name" value="OMPA-like"/>
    <property type="match status" value="1"/>
</dbReference>
<dbReference type="EMBL" id="BMCT01000009">
    <property type="protein sequence ID" value="GGF82365.1"/>
    <property type="molecule type" value="Genomic_DNA"/>
</dbReference>
<evidence type="ECO:0000313" key="2">
    <source>
        <dbReference type="Proteomes" id="UP000606044"/>
    </source>
</evidence>
<sequence>MVEPAASVPPGWQFQATLYGWLTAIDGDVGVRRLPAVPVNASISDVLGDLDGAFMGSFMARNGQWLLLADVVVARLSEGKHVGTFGGAEADVDLTQTIVTGAVGYMLPTGRNDLDFALTAGLRYMRLSADVSLVPTFLPATISDSQAKSWIDPTLGFFAHWALDEKWFVNATMDIGGFDVGSKLSSSGYVGLGYLWTKSLSTAVGYRYLYEDYEGAGNQSGTFRFNTVMHGPTLSVAWHF</sequence>
<comment type="caution">
    <text evidence="1">The sequence shown here is derived from an EMBL/GenBank/DDBJ whole genome shotgun (WGS) entry which is preliminary data.</text>
</comment>
<proteinExistence type="predicted"/>
<keyword evidence="2" id="KW-1185">Reference proteome</keyword>